<feature type="compositionally biased region" description="Pro residues" evidence="1">
    <location>
        <begin position="56"/>
        <end position="84"/>
    </location>
</feature>
<evidence type="ECO:0000256" key="1">
    <source>
        <dbReference type="SAM" id="MobiDB-lite"/>
    </source>
</evidence>
<accession>A0A6A5K959</accession>
<evidence type="ECO:0000313" key="2">
    <source>
        <dbReference type="EMBL" id="KAF1834355.1"/>
    </source>
</evidence>
<feature type="region of interest" description="Disordered" evidence="1">
    <location>
        <begin position="302"/>
        <end position="330"/>
    </location>
</feature>
<feature type="region of interest" description="Disordered" evidence="1">
    <location>
        <begin position="1"/>
        <end position="101"/>
    </location>
</feature>
<evidence type="ECO:0000313" key="3">
    <source>
        <dbReference type="Proteomes" id="UP000800040"/>
    </source>
</evidence>
<dbReference type="EMBL" id="ML975303">
    <property type="protein sequence ID" value="KAF1834355.1"/>
    <property type="molecule type" value="Genomic_DNA"/>
</dbReference>
<protein>
    <submittedName>
        <fullName evidence="2">Uncharacterized protein</fullName>
    </submittedName>
</protein>
<name>A0A6A5K959_9PLEO</name>
<keyword evidence="3" id="KW-1185">Reference proteome</keyword>
<dbReference type="Proteomes" id="UP000800040">
    <property type="component" value="Unassembled WGS sequence"/>
</dbReference>
<reference evidence="2" key="1">
    <citation type="submission" date="2020-01" db="EMBL/GenBank/DDBJ databases">
        <authorList>
            <consortium name="DOE Joint Genome Institute"/>
            <person name="Haridas S."/>
            <person name="Albert R."/>
            <person name="Binder M."/>
            <person name="Bloem J."/>
            <person name="Labutti K."/>
            <person name="Salamov A."/>
            <person name="Andreopoulos B."/>
            <person name="Baker S.E."/>
            <person name="Barry K."/>
            <person name="Bills G."/>
            <person name="Bluhm B.H."/>
            <person name="Cannon C."/>
            <person name="Castanera R."/>
            <person name="Culley D.E."/>
            <person name="Daum C."/>
            <person name="Ezra D."/>
            <person name="Gonzalez J.B."/>
            <person name="Henrissat B."/>
            <person name="Kuo A."/>
            <person name="Liang C."/>
            <person name="Lipzen A."/>
            <person name="Lutzoni F."/>
            <person name="Magnuson J."/>
            <person name="Mondo S."/>
            <person name="Nolan M."/>
            <person name="Ohm R."/>
            <person name="Pangilinan J."/>
            <person name="Park H.-J."/>
            <person name="Ramirez L."/>
            <person name="Alfaro M."/>
            <person name="Sun H."/>
            <person name="Tritt A."/>
            <person name="Yoshinaga Y."/>
            <person name="Zwiers L.-H."/>
            <person name="Turgeon B.G."/>
            <person name="Goodwin S.B."/>
            <person name="Spatafora J.W."/>
            <person name="Crous P.W."/>
            <person name="Grigoriev I.V."/>
        </authorList>
    </citation>
    <scope>NUCLEOTIDE SEQUENCE</scope>
    <source>
        <strain evidence="2">P77</strain>
    </source>
</reference>
<gene>
    <name evidence="2" type="ORF">BDW02DRAFT_579661</name>
</gene>
<feature type="compositionally biased region" description="Low complexity" evidence="1">
    <location>
        <begin position="222"/>
        <end position="232"/>
    </location>
</feature>
<sequence>MAETLTAIPYTLPTTHRRPSGSYKRTTPWPRPLPRPSPSPLSSTISHPSPYTRTSTPPPSTNPSPIPIPTSKPAPRPQQPPPLTGLPHTHALQTPPFSTTPTHALALSNIYRPTTQGPPLFVPRDPSCKSSSLAPEICISNKKRHYVARPRAWTGEREIDMGEMWYTMDGRGLLLGRGMEERRGTVANTMETEPEPDSSNPQSGNLVALKAEKEKKRRKRNSSTVTHTTNMSSHHHHQQQETPSSSPLQLITRTPPPAGFDPEILLIFHSSTITQSDFAAPFRSLHTHLFALWCWLGRGRSGGGAKKKKWNGKKKKKKWKGKEGGGGSSRRRCWCRGVMAPLVMMR</sequence>
<feature type="compositionally biased region" description="Basic residues" evidence="1">
    <location>
        <begin position="305"/>
        <end position="320"/>
    </location>
</feature>
<organism evidence="2 3">
    <name type="scientific">Decorospora gaudefroyi</name>
    <dbReference type="NCBI Taxonomy" id="184978"/>
    <lineage>
        <taxon>Eukaryota</taxon>
        <taxon>Fungi</taxon>
        <taxon>Dikarya</taxon>
        <taxon>Ascomycota</taxon>
        <taxon>Pezizomycotina</taxon>
        <taxon>Dothideomycetes</taxon>
        <taxon>Pleosporomycetidae</taxon>
        <taxon>Pleosporales</taxon>
        <taxon>Pleosporineae</taxon>
        <taxon>Pleosporaceae</taxon>
        <taxon>Decorospora</taxon>
    </lineage>
</organism>
<feature type="region of interest" description="Disordered" evidence="1">
    <location>
        <begin position="211"/>
        <end position="255"/>
    </location>
</feature>
<proteinExistence type="predicted"/>
<dbReference type="AlphaFoldDB" id="A0A6A5K959"/>
<feature type="compositionally biased region" description="Pro residues" evidence="1">
    <location>
        <begin position="29"/>
        <end position="39"/>
    </location>
</feature>
<feature type="compositionally biased region" description="Low complexity" evidence="1">
    <location>
        <begin position="40"/>
        <end position="55"/>
    </location>
</feature>